<dbReference type="RefSeq" id="WP_142232915.1">
    <property type="nucleotide sequence ID" value="NZ_CP022310.1"/>
</dbReference>
<feature type="chain" id="PRO_5021798335" evidence="1">
    <location>
        <begin position="26"/>
        <end position="90"/>
    </location>
</feature>
<dbReference type="KEGG" id="sast:CD934_21765"/>
<evidence type="ECO:0000313" key="3">
    <source>
        <dbReference type="Proteomes" id="UP000316215"/>
    </source>
</evidence>
<feature type="signal peptide" evidence="1">
    <location>
        <begin position="1"/>
        <end position="25"/>
    </location>
</feature>
<protein>
    <submittedName>
        <fullName evidence="2">Uncharacterized protein</fullName>
    </submittedName>
</protein>
<evidence type="ECO:0000313" key="2">
    <source>
        <dbReference type="EMBL" id="QDI71023.1"/>
    </source>
</evidence>
<dbReference type="Proteomes" id="UP000316215">
    <property type="component" value="Chromosome"/>
</dbReference>
<proteinExistence type="predicted"/>
<dbReference type="EMBL" id="CP022310">
    <property type="protein sequence ID" value="QDI71023.1"/>
    <property type="molecule type" value="Genomic_DNA"/>
</dbReference>
<accession>A0A514JUM2</accession>
<gene>
    <name evidence="2" type="ORF">CD934_21765</name>
</gene>
<keyword evidence="1" id="KW-0732">Signal</keyword>
<organism evidence="2 3">
    <name type="scientific">Streptomyces calvus</name>
    <dbReference type="NCBI Taxonomy" id="67282"/>
    <lineage>
        <taxon>Bacteria</taxon>
        <taxon>Bacillati</taxon>
        <taxon>Actinomycetota</taxon>
        <taxon>Actinomycetes</taxon>
        <taxon>Kitasatosporales</taxon>
        <taxon>Streptomycetaceae</taxon>
        <taxon>Streptomyces</taxon>
    </lineage>
</organism>
<dbReference type="AlphaFoldDB" id="A0A514JUM2"/>
<name>A0A514JUM2_9ACTN</name>
<sequence>MKSLKAAAVIAGSLIATGAAAPAYASSSADPMHGFNDSVRPVQDVSAFDTRLPTDALAIERDNPVLNAVVDAMTALQDDGSERRTITRQS</sequence>
<reference evidence="2 3" key="1">
    <citation type="submission" date="2017-07" db="EMBL/GenBank/DDBJ databases">
        <title>The Complete Genome of Streptomyces asterosporus-ZSY.</title>
        <authorList>
            <person name="Zhang S."/>
        </authorList>
    </citation>
    <scope>NUCLEOTIDE SEQUENCE [LARGE SCALE GENOMIC DNA]</scope>
    <source>
        <strain evidence="2 3">DSM 41452</strain>
    </source>
</reference>
<evidence type="ECO:0000256" key="1">
    <source>
        <dbReference type="SAM" id="SignalP"/>
    </source>
</evidence>
<keyword evidence="3" id="KW-1185">Reference proteome</keyword>